<dbReference type="PROSITE" id="PS51471">
    <property type="entry name" value="FE2OG_OXY"/>
    <property type="match status" value="1"/>
</dbReference>
<reference evidence="4" key="1">
    <citation type="submission" date="2021-01" db="EMBL/GenBank/DDBJ databases">
        <authorList>
            <person name="Corre E."/>
            <person name="Pelletier E."/>
            <person name="Niang G."/>
            <person name="Scheremetjew M."/>
            <person name="Finn R."/>
            <person name="Kale V."/>
            <person name="Holt S."/>
            <person name="Cochrane G."/>
            <person name="Meng A."/>
            <person name="Brown T."/>
            <person name="Cohen L."/>
        </authorList>
    </citation>
    <scope>NUCLEOTIDE SEQUENCE</scope>
    <source>
        <strain evidence="4">10249 10 AB</strain>
    </source>
</reference>
<keyword evidence="1" id="KW-0560">Oxidoreductase</keyword>
<feature type="compositionally biased region" description="Polar residues" evidence="2">
    <location>
        <begin position="241"/>
        <end position="254"/>
    </location>
</feature>
<keyword evidence="1" id="KW-0479">Metal-binding</keyword>
<feature type="region of interest" description="Disordered" evidence="2">
    <location>
        <begin position="210"/>
        <end position="271"/>
    </location>
</feature>
<protein>
    <recommendedName>
        <fullName evidence="3">Fe2OG dioxygenase domain-containing protein</fullName>
    </recommendedName>
</protein>
<evidence type="ECO:0000313" key="5">
    <source>
        <dbReference type="EMBL" id="CAE0715354.1"/>
    </source>
</evidence>
<evidence type="ECO:0000256" key="2">
    <source>
        <dbReference type="SAM" id="MobiDB-lite"/>
    </source>
</evidence>
<feature type="compositionally biased region" description="Polar residues" evidence="2">
    <location>
        <begin position="210"/>
        <end position="233"/>
    </location>
</feature>
<feature type="compositionally biased region" description="Basic and acidic residues" evidence="2">
    <location>
        <begin position="259"/>
        <end position="271"/>
    </location>
</feature>
<dbReference type="EMBL" id="HBIX01010724">
    <property type="protein sequence ID" value="CAE0715354.1"/>
    <property type="molecule type" value="Transcribed_RNA"/>
</dbReference>
<comment type="similarity">
    <text evidence="1">Belongs to the iron/ascorbate-dependent oxidoreductase family.</text>
</comment>
<name>A0A6U9Y7H8_9STRA</name>
<accession>A0A6U9Y7H8</accession>
<evidence type="ECO:0000259" key="3">
    <source>
        <dbReference type="PROSITE" id="PS51471"/>
    </source>
</evidence>
<evidence type="ECO:0000313" key="4">
    <source>
        <dbReference type="EMBL" id="CAE0715353.1"/>
    </source>
</evidence>
<sequence>MFLVRYDGDRQASLARHTDDGSITFSVLLSHGFEGGGTLYRDRGAIDERGHKGAPFAHVLPNAAGKMTVFPAMIEHEGVETIAGRRYLLIGFLAVDKIDPWTQRPTGLSWFASWGSMNWASTKFKEGTKAAWVHSDATHHQQQQHDANRHHNKNNRLIYSRRAGEIFSIVHKLLVGICDAVFAHRFAVLVNNTSADDYLRDLDEAHAHKLQTTTQSSPMQSHAHSPAAVSSEQPPRGSWFAGQQISVNIDGTFSRNRKTRDDAVAKFERLQ</sequence>
<keyword evidence="1" id="KW-0408">Iron</keyword>
<proteinExistence type="inferred from homology"/>
<dbReference type="GO" id="GO:0046872">
    <property type="term" value="F:metal ion binding"/>
    <property type="evidence" value="ECO:0007669"/>
    <property type="project" value="UniProtKB-KW"/>
</dbReference>
<feature type="domain" description="Fe2OG dioxygenase" evidence="3">
    <location>
        <begin position="1"/>
        <end position="95"/>
    </location>
</feature>
<organism evidence="4">
    <name type="scientific">Pseudo-nitzschia australis</name>
    <dbReference type="NCBI Taxonomy" id="44445"/>
    <lineage>
        <taxon>Eukaryota</taxon>
        <taxon>Sar</taxon>
        <taxon>Stramenopiles</taxon>
        <taxon>Ochrophyta</taxon>
        <taxon>Bacillariophyta</taxon>
        <taxon>Bacillariophyceae</taxon>
        <taxon>Bacillariophycidae</taxon>
        <taxon>Bacillariales</taxon>
        <taxon>Bacillariaceae</taxon>
        <taxon>Pseudo-nitzschia</taxon>
    </lineage>
</organism>
<dbReference type="GO" id="GO:0016491">
    <property type="term" value="F:oxidoreductase activity"/>
    <property type="evidence" value="ECO:0007669"/>
    <property type="project" value="UniProtKB-KW"/>
</dbReference>
<dbReference type="InterPro" id="IPR005123">
    <property type="entry name" value="Oxoglu/Fe-dep_dioxygenase_dom"/>
</dbReference>
<gene>
    <name evidence="4" type="ORF">PAUS00366_LOCUS8105</name>
    <name evidence="5" type="ORF">PAUS00366_LOCUS8106</name>
</gene>
<dbReference type="AlphaFoldDB" id="A0A6U9Y7H8"/>
<evidence type="ECO:0000256" key="1">
    <source>
        <dbReference type="RuleBase" id="RU003682"/>
    </source>
</evidence>
<dbReference type="EMBL" id="HBIX01010723">
    <property type="protein sequence ID" value="CAE0715353.1"/>
    <property type="molecule type" value="Transcribed_RNA"/>
</dbReference>
<dbReference type="Gene3D" id="2.60.120.620">
    <property type="entry name" value="q2cbj1_9rhob like domain"/>
    <property type="match status" value="1"/>
</dbReference>